<sequence length="40" mass="4517">WVAGSNPAGRATYISTGYASLILIWDIITKNVVYFPRVFR</sequence>
<name>A0A656IEB0_SALE2</name>
<evidence type="ECO:0000313" key="2">
    <source>
        <dbReference type="Proteomes" id="UP000014535"/>
    </source>
</evidence>
<feature type="non-terminal residue" evidence="1">
    <location>
        <position position="1"/>
    </location>
</feature>
<proteinExistence type="predicted"/>
<dbReference type="AlphaFoldDB" id="A0A656IEB0"/>
<dbReference type="EMBL" id="ATFT01000091">
    <property type="protein sequence ID" value="EPI65216.1"/>
    <property type="molecule type" value="Genomic_DNA"/>
</dbReference>
<accession>A0A656IEB0</accession>
<comment type="caution">
    <text evidence="1">The sequence shown here is derived from an EMBL/GenBank/DDBJ whole genome shotgun (WGS) entry which is preliminary data.</text>
</comment>
<reference evidence="1 2" key="1">
    <citation type="submission" date="2013-04" db="EMBL/GenBank/DDBJ databases">
        <authorList>
            <person name="McClelland M."/>
            <person name="Porwollik S."/>
            <person name="Desai P."/>
            <person name="Cheng P."/>
            <person name="Wollam A."/>
            <person name="Pepin K."/>
            <person name="Palsikar V.B."/>
            <person name="Fulton L."/>
            <person name="Fulton R."/>
            <person name="Delehaunty K."/>
            <person name="Fronick C."/>
            <person name="Godfrey J."/>
            <person name="Waligorski J."/>
            <person name="Appelbaum E."/>
            <person name="Tomlinson C."/>
            <person name="Warren W."/>
            <person name="Sodergren E."/>
            <person name="Weinstock G."/>
            <person name="Wilson R.K."/>
        </authorList>
    </citation>
    <scope>NUCLEOTIDE SEQUENCE [LARGE SCALE GENOMIC DNA]</scope>
    <source>
        <strain evidence="1 2">2009K0958</strain>
    </source>
</reference>
<evidence type="ECO:0000313" key="1">
    <source>
        <dbReference type="EMBL" id="EPI65216.1"/>
    </source>
</evidence>
<dbReference type="Proteomes" id="UP000014535">
    <property type="component" value="Unassembled WGS sequence"/>
</dbReference>
<protein>
    <submittedName>
        <fullName evidence="1">Uncharacterized protein</fullName>
    </submittedName>
</protein>
<organism evidence="1 2">
    <name type="scientific">Salmonella enteritidis (strain 2009K0958)</name>
    <dbReference type="NCBI Taxonomy" id="1192586"/>
    <lineage>
        <taxon>Bacteria</taxon>
        <taxon>Pseudomonadati</taxon>
        <taxon>Pseudomonadota</taxon>
        <taxon>Gammaproteobacteria</taxon>
        <taxon>Enterobacterales</taxon>
        <taxon>Enterobacteriaceae</taxon>
        <taxon>Salmonella</taxon>
    </lineage>
</organism>
<gene>
    <name evidence="1" type="ORF">A673_04089</name>
</gene>